<feature type="signal peptide" evidence="2">
    <location>
        <begin position="1"/>
        <end position="20"/>
    </location>
</feature>
<evidence type="ECO:0000313" key="5">
    <source>
        <dbReference type="Proteomes" id="UP001500736"/>
    </source>
</evidence>
<dbReference type="InterPro" id="IPR014710">
    <property type="entry name" value="RmlC-like_jellyroll"/>
</dbReference>
<dbReference type="InterPro" id="IPR013096">
    <property type="entry name" value="Cupin_2"/>
</dbReference>
<evidence type="ECO:0000256" key="1">
    <source>
        <dbReference type="ARBA" id="ARBA00022723"/>
    </source>
</evidence>
<keyword evidence="1" id="KW-0479">Metal-binding</keyword>
<dbReference type="InterPro" id="IPR051610">
    <property type="entry name" value="GPI/OXD"/>
</dbReference>
<sequence>MKRISAFLVVALALNTAFFAQNNSNKELTMEQCVNTLNVENSQSTKVGYQYWFADKEFLDGRTLKLSVVEPHKATHEPHKHEEDEFFFVLEGTAEFFLNGETVVAGPYTSFYCPPNSLHGIRNVGDTELKYLVIKKYNLSDK</sequence>
<comment type="caution">
    <text evidence="4">The sequence shown here is derived from an EMBL/GenBank/DDBJ whole genome shotgun (WGS) entry which is preliminary data.</text>
</comment>
<dbReference type="EMBL" id="BAAAGF010000001">
    <property type="protein sequence ID" value="GAA0740859.1"/>
    <property type="molecule type" value="Genomic_DNA"/>
</dbReference>
<proteinExistence type="predicted"/>
<dbReference type="InterPro" id="IPR011051">
    <property type="entry name" value="RmlC_Cupin_sf"/>
</dbReference>
<name>A0ABN1JJ81_9FLAO</name>
<dbReference type="SUPFAM" id="SSF51182">
    <property type="entry name" value="RmlC-like cupins"/>
    <property type="match status" value="1"/>
</dbReference>
<evidence type="ECO:0000313" key="4">
    <source>
        <dbReference type="EMBL" id="GAA0740859.1"/>
    </source>
</evidence>
<protein>
    <recommendedName>
        <fullName evidence="3">Cupin type-2 domain-containing protein</fullName>
    </recommendedName>
</protein>
<accession>A0ABN1JJ81</accession>
<dbReference type="PANTHER" id="PTHR35848">
    <property type="entry name" value="OXALATE-BINDING PROTEIN"/>
    <property type="match status" value="1"/>
</dbReference>
<keyword evidence="2" id="KW-0732">Signal</keyword>
<reference evidence="4 5" key="1">
    <citation type="journal article" date="2019" name="Int. J. Syst. Evol. Microbiol.">
        <title>The Global Catalogue of Microorganisms (GCM) 10K type strain sequencing project: providing services to taxonomists for standard genome sequencing and annotation.</title>
        <authorList>
            <consortium name="The Broad Institute Genomics Platform"/>
            <consortium name="The Broad Institute Genome Sequencing Center for Infectious Disease"/>
            <person name="Wu L."/>
            <person name="Ma J."/>
        </authorList>
    </citation>
    <scope>NUCLEOTIDE SEQUENCE [LARGE SCALE GENOMIC DNA]</scope>
    <source>
        <strain evidence="4 5">JCM 15976</strain>
    </source>
</reference>
<gene>
    <name evidence="4" type="ORF">GCM10009431_11440</name>
</gene>
<feature type="domain" description="Cupin type-2" evidence="3">
    <location>
        <begin position="68"/>
        <end position="134"/>
    </location>
</feature>
<organism evidence="4 5">
    <name type="scientific">Gaetbulibacter jejuensis</name>
    <dbReference type="NCBI Taxonomy" id="584607"/>
    <lineage>
        <taxon>Bacteria</taxon>
        <taxon>Pseudomonadati</taxon>
        <taxon>Bacteroidota</taxon>
        <taxon>Flavobacteriia</taxon>
        <taxon>Flavobacteriales</taxon>
        <taxon>Flavobacteriaceae</taxon>
        <taxon>Gaetbulibacter</taxon>
    </lineage>
</organism>
<keyword evidence="5" id="KW-1185">Reference proteome</keyword>
<evidence type="ECO:0000256" key="2">
    <source>
        <dbReference type="SAM" id="SignalP"/>
    </source>
</evidence>
<feature type="chain" id="PRO_5045114737" description="Cupin type-2 domain-containing protein" evidence="2">
    <location>
        <begin position="21"/>
        <end position="142"/>
    </location>
</feature>
<dbReference type="Pfam" id="PF07883">
    <property type="entry name" value="Cupin_2"/>
    <property type="match status" value="1"/>
</dbReference>
<dbReference type="Proteomes" id="UP001500736">
    <property type="component" value="Unassembled WGS sequence"/>
</dbReference>
<evidence type="ECO:0000259" key="3">
    <source>
        <dbReference type="Pfam" id="PF07883"/>
    </source>
</evidence>
<dbReference type="Gene3D" id="2.60.120.10">
    <property type="entry name" value="Jelly Rolls"/>
    <property type="match status" value="1"/>
</dbReference>
<dbReference type="RefSeq" id="WP_343796522.1">
    <property type="nucleotide sequence ID" value="NZ_BAAAGF010000001.1"/>
</dbReference>